<comment type="catalytic activity">
    <reaction evidence="4">
        <text>2 cob(II)yrinate a,c diamide + reduced [electron-transfer flavoprotein] + 2 ATP = 2 adenosylcob(III)yrinate a,c-diamide + 2 triphosphate + oxidized [electron-transfer flavoprotein] + 3 H(+)</text>
        <dbReference type="Rhea" id="RHEA:11528"/>
        <dbReference type="Rhea" id="RHEA-COMP:10685"/>
        <dbReference type="Rhea" id="RHEA-COMP:10686"/>
        <dbReference type="ChEBI" id="CHEBI:15378"/>
        <dbReference type="ChEBI" id="CHEBI:18036"/>
        <dbReference type="ChEBI" id="CHEBI:30616"/>
        <dbReference type="ChEBI" id="CHEBI:57692"/>
        <dbReference type="ChEBI" id="CHEBI:58307"/>
        <dbReference type="ChEBI" id="CHEBI:58503"/>
        <dbReference type="ChEBI" id="CHEBI:58537"/>
        <dbReference type="EC" id="2.5.1.17"/>
    </reaction>
</comment>
<keyword evidence="2 4" id="KW-0547">Nucleotide-binding</keyword>
<evidence type="ECO:0000256" key="3">
    <source>
        <dbReference type="ARBA" id="ARBA00022840"/>
    </source>
</evidence>
<dbReference type="PANTHER" id="PTHR12213:SF0">
    <property type="entry name" value="CORRINOID ADENOSYLTRANSFERASE MMAB"/>
    <property type="match status" value="1"/>
</dbReference>
<dbReference type="InterPro" id="IPR029499">
    <property type="entry name" value="PduO-typ"/>
</dbReference>
<comment type="pathway">
    <text evidence="4">Cofactor biosynthesis; adenosylcobalamin biosynthesis; adenosylcobalamin from cob(II)yrinate a,c-diamide: step 2/7.</text>
</comment>
<dbReference type="NCBIfam" id="TIGR00636">
    <property type="entry name" value="PduO_Nterm"/>
    <property type="match status" value="1"/>
</dbReference>
<accession>A0ABS8G856</accession>
<dbReference type="InterPro" id="IPR016030">
    <property type="entry name" value="CblAdoTrfase-like"/>
</dbReference>
<dbReference type="Gene3D" id="1.20.1200.10">
    <property type="entry name" value="Cobalamin adenosyltransferase-like"/>
    <property type="match status" value="1"/>
</dbReference>
<feature type="domain" description="Cobalamin adenosyltransferase-like" evidence="5">
    <location>
        <begin position="3"/>
        <end position="165"/>
    </location>
</feature>
<evidence type="ECO:0000313" key="7">
    <source>
        <dbReference type="Proteomes" id="UP001520878"/>
    </source>
</evidence>
<dbReference type="Proteomes" id="UP001520878">
    <property type="component" value="Unassembled WGS sequence"/>
</dbReference>
<comment type="similarity">
    <text evidence="4">Belongs to the Cob(I)alamin adenosyltransferase family.</text>
</comment>
<keyword evidence="4" id="KW-0169">Cobalamin biosynthesis</keyword>
<keyword evidence="1 4" id="KW-0808">Transferase</keyword>
<protein>
    <recommendedName>
        <fullName evidence="4">Corrinoid adenosyltransferase</fullName>
        <ecNumber evidence="4">2.5.1.17</ecNumber>
    </recommendedName>
    <alternativeName>
        <fullName evidence="4">Cob(II)alamin adenosyltransferase</fullName>
    </alternativeName>
    <alternativeName>
        <fullName evidence="4">Cob(II)yrinic acid a,c-diamide adenosyltransferase</fullName>
    </alternativeName>
    <alternativeName>
        <fullName evidence="4">Cobinamide/cobalamin adenosyltransferase</fullName>
    </alternativeName>
</protein>
<evidence type="ECO:0000256" key="4">
    <source>
        <dbReference type="RuleBase" id="RU366026"/>
    </source>
</evidence>
<organism evidence="6 7">
    <name type="scientific">Fluctibacter halophilus</name>
    <dbReference type="NCBI Taxonomy" id="226011"/>
    <lineage>
        <taxon>Bacteria</taxon>
        <taxon>Pseudomonadati</taxon>
        <taxon>Pseudomonadota</taxon>
        <taxon>Gammaproteobacteria</taxon>
        <taxon>Alteromonadales</taxon>
        <taxon>Alteromonadaceae</taxon>
        <taxon>Fluctibacter</taxon>
    </lineage>
</organism>
<dbReference type="Pfam" id="PF01923">
    <property type="entry name" value="Cob_adeno_trans"/>
    <property type="match status" value="1"/>
</dbReference>
<keyword evidence="3 4" id="KW-0067">ATP-binding</keyword>
<evidence type="ECO:0000313" key="6">
    <source>
        <dbReference type="EMBL" id="MCC2615879.1"/>
    </source>
</evidence>
<reference evidence="6 7" key="1">
    <citation type="submission" date="2021-10" db="EMBL/GenBank/DDBJ databases">
        <title>Draft genome of Aestuariibacter halophilus JC2043.</title>
        <authorList>
            <person name="Emsley S.A."/>
            <person name="Pfannmuller K.M."/>
            <person name="Ushijima B."/>
            <person name="Saw J.H."/>
            <person name="Videau P."/>
        </authorList>
    </citation>
    <scope>NUCLEOTIDE SEQUENCE [LARGE SCALE GENOMIC DNA]</scope>
    <source>
        <strain evidence="6 7">JC2043</strain>
    </source>
</reference>
<sequence length="176" mass="19572">MSIYTRQGDSGKTRIYAKDTRVVNKDDDVLECYGSLDELNAQIGLLLSLWDHAVADQDARRLLEDAQRHLFAIGFGISDQATVPDNAVVALEQHIDKLTEALPAQRQFILPGGTVMASHCHVCRTVARRAERRLVALMAHYDVAPTSLHYLNRLSDYLFVLARFANHCAGIADTPV</sequence>
<keyword evidence="7" id="KW-1185">Reference proteome</keyword>
<dbReference type="SUPFAM" id="SSF89028">
    <property type="entry name" value="Cobalamin adenosyltransferase-like"/>
    <property type="match status" value="1"/>
</dbReference>
<evidence type="ECO:0000256" key="2">
    <source>
        <dbReference type="ARBA" id="ARBA00022741"/>
    </source>
</evidence>
<dbReference type="EMBL" id="JAJEWP010000001">
    <property type="protein sequence ID" value="MCC2615879.1"/>
    <property type="molecule type" value="Genomic_DNA"/>
</dbReference>
<dbReference type="PANTHER" id="PTHR12213">
    <property type="entry name" value="CORRINOID ADENOSYLTRANSFERASE"/>
    <property type="match status" value="1"/>
</dbReference>
<dbReference type="EC" id="2.5.1.17" evidence="4"/>
<comment type="caution">
    <text evidence="6">The sequence shown here is derived from an EMBL/GenBank/DDBJ whole genome shotgun (WGS) entry which is preliminary data.</text>
</comment>
<dbReference type="RefSeq" id="WP_229158232.1">
    <property type="nucleotide sequence ID" value="NZ_JAJEWP010000001.1"/>
</dbReference>
<dbReference type="InterPro" id="IPR036451">
    <property type="entry name" value="CblAdoTrfase-like_sf"/>
</dbReference>
<evidence type="ECO:0000256" key="1">
    <source>
        <dbReference type="ARBA" id="ARBA00022679"/>
    </source>
</evidence>
<dbReference type="GO" id="GO:0008817">
    <property type="term" value="F:corrinoid adenosyltransferase activity"/>
    <property type="evidence" value="ECO:0007669"/>
    <property type="project" value="UniProtKB-EC"/>
</dbReference>
<comment type="catalytic activity">
    <reaction evidence="4">
        <text>2 cob(II)alamin + reduced [electron-transfer flavoprotein] + 2 ATP = 2 adenosylcob(III)alamin + 2 triphosphate + oxidized [electron-transfer flavoprotein] + 3 H(+)</text>
        <dbReference type="Rhea" id="RHEA:28671"/>
        <dbReference type="Rhea" id="RHEA-COMP:10685"/>
        <dbReference type="Rhea" id="RHEA-COMP:10686"/>
        <dbReference type="ChEBI" id="CHEBI:15378"/>
        <dbReference type="ChEBI" id="CHEBI:16304"/>
        <dbReference type="ChEBI" id="CHEBI:18036"/>
        <dbReference type="ChEBI" id="CHEBI:18408"/>
        <dbReference type="ChEBI" id="CHEBI:30616"/>
        <dbReference type="ChEBI" id="CHEBI:57692"/>
        <dbReference type="ChEBI" id="CHEBI:58307"/>
        <dbReference type="EC" id="2.5.1.17"/>
    </reaction>
</comment>
<gene>
    <name evidence="6" type="ORF">LJ739_06470</name>
</gene>
<evidence type="ECO:0000259" key="5">
    <source>
        <dbReference type="Pfam" id="PF01923"/>
    </source>
</evidence>
<name>A0ABS8G856_9ALTE</name>
<proteinExistence type="inferred from homology"/>